<accession>A0A916NLH7</accession>
<sequence>MKKTVLCNGLTVITDHNEKAVSTLICYWVKAGGHYEAAYPHGIAHFLEHMMFQGTMTRTQERINELVEECGGRRGASTGNNRTKYFIYTPYDEWKQGVELLTDMVFHSTFPEQELAKEKKVVIEEIKRAEDNPREHGRRELMRMLSGMHPERANCLGTEASVSSITRDDLLRFHEQFYQPSNIVLVVTGHIDHAALVDYLESLTIPAAPEMSAPIVLDKLKLCPLDGRTIHIARDIRQSQLHWGMYGPYIDSEERYTGFVALHVLGGGSASRLGKQIRGDRGLAYDVSVRLSPGVSEGFITGYVATDPQRIDEARNIIIAELNRLKIERLQDDELTRAKKWITARYLVAEDYPEAINSRLASIHLFHGAVDPNDFVDKIRTVSVDDVLHFAETYLNADKMLFVQVSRDGDAFVADLKNDGRTA</sequence>
<keyword evidence="5" id="KW-0645">Protease</keyword>
<keyword evidence="5" id="KW-0378">Hydrolase</keyword>
<evidence type="ECO:0000313" key="5">
    <source>
        <dbReference type="EMBL" id="CAG7648487.1"/>
    </source>
</evidence>
<dbReference type="EC" id="3.4.24.-" evidence="5"/>
<dbReference type="InterPro" id="IPR011765">
    <property type="entry name" value="Pept_M16_N"/>
</dbReference>
<dbReference type="InterPro" id="IPR050361">
    <property type="entry name" value="MPP/UQCRC_Complex"/>
</dbReference>
<evidence type="ECO:0000259" key="3">
    <source>
        <dbReference type="Pfam" id="PF00675"/>
    </source>
</evidence>
<proteinExistence type="inferred from homology"/>
<feature type="domain" description="Peptidase M16 N-terminal" evidence="3">
    <location>
        <begin position="12"/>
        <end position="153"/>
    </location>
</feature>
<dbReference type="PANTHER" id="PTHR11851">
    <property type="entry name" value="METALLOPROTEASE"/>
    <property type="match status" value="1"/>
</dbReference>
<protein>
    <submittedName>
        <fullName evidence="5">Zinc protease</fullName>
        <ecNumber evidence="5">3.4.24.-</ecNumber>
    </submittedName>
</protein>
<dbReference type="GO" id="GO:0004222">
    <property type="term" value="F:metalloendopeptidase activity"/>
    <property type="evidence" value="ECO:0007669"/>
    <property type="project" value="InterPro"/>
</dbReference>
<evidence type="ECO:0000313" key="6">
    <source>
        <dbReference type="Proteomes" id="UP000693672"/>
    </source>
</evidence>
<dbReference type="Proteomes" id="UP000693672">
    <property type="component" value="Unassembled WGS sequence"/>
</dbReference>
<comment type="similarity">
    <text evidence="1 2">Belongs to the peptidase M16 family.</text>
</comment>
<dbReference type="Pfam" id="PF05193">
    <property type="entry name" value="Peptidase_M16_C"/>
    <property type="match status" value="1"/>
</dbReference>
<dbReference type="Pfam" id="PF00675">
    <property type="entry name" value="Peptidase_M16"/>
    <property type="match status" value="1"/>
</dbReference>
<dbReference type="InterPro" id="IPR007863">
    <property type="entry name" value="Peptidase_M16_C"/>
</dbReference>
<dbReference type="PROSITE" id="PS00143">
    <property type="entry name" value="INSULINASE"/>
    <property type="match status" value="1"/>
</dbReference>
<feature type="domain" description="Peptidase M16 C-terminal" evidence="4">
    <location>
        <begin position="164"/>
        <end position="340"/>
    </location>
</feature>
<evidence type="ECO:0000256" key="2">
    <source>
        <dbReference type="RuleBase" id="RU004447"/>
    </source>
</evidence>
<dbReference type="RefSeq" id="WP_218095320.1">
    <property type="nucleotide sequence ID" value="NZ_CAJVAS010000042.1"/>
</dbReference>
<dbReference type="InterPro" id="IPR001431">
    <property type="entry name" value="Pept_M16_Zn_BS"/>
</dbReference>
<dbReference type="GO" id="GO:0006508">
    <property type="term" value="P:proteolysis"/>
    <property type="evidence" value="ECO:0007669"/>
    <property type="project" value="UniProtKB-KW"/>
</dbReference>
<name>A0A916NLH7_9BACL</name>
<evidence type="ECO:0000259" key="4">
    <source>
        <dbReference type="Pfam" id="PF05193"/>
    </source>
</evidence>
<reference evidence="5" key="1">
    <citation type="submission" date="2021-06" db="EMBL/GenBank/DDBJ databases">
        <authorList>
            <person name="Criscuolo A."/>
        </authorList>
    </citation>
    <scope>NUCLEOTIDE SEQUENCE</scope>
    <source>
        <strain evidence="5">CIP111600</strain>
    </source>
</reference>
<dbReference type="PANTHER" id="PTHR11851:SF49">
    <property type="entry name" value="MITOCHONDRIAL-PROCESSING PEPTIDASE SUBUNIT ALPHA"/>
    <property type="match status" value="1"/>
</dbReference>
<evidence type="ECO:0000256" key="1">
    <source>
        <dbReference type="ARBA" id="ARBA00007261"/>
    </source>
</evidence>
<comment type="caution">
    <text evidence="5">The sequence shown here is derived from an EMBL/GenBank/DDBJ whole genome shotgun (WGS) entry which is preliminary data.</text>
</comment>
<gene>
    <name evidence="5" type="ORF">PAESOLCIP111_05612</name>
</gene>
<keyword evidence="6" id="KW-1185">Reference proteome</keyword>
<dbReference type="AlphaFoldDB" id="A0A916NLH7"/>
<organism evidence="5 6">
    <name type="scientific">Paenibacillus solanacearum</name>
    <dbReference type="NCBI Taxonomy" id="2048548"/>
    <lineage>
        <taxon>Bacteria</taxon>
        <taxon>Bacillati</taxon>
        <taxon>Bacillota</taxon>
        <taxon>Bacilli</taxon>
        <taxon>Bacillales</taxon>
        <taxon>Paenibacillaceae</taxon>
        <taxon>Paenibacillus</taxon>
    </lineage>
</organism>
<dbReference type="EMBL" id="CAJVAS010000042">
    <property type="protein sequence ID" value="CAG7648487.1"/>
    <property type="molecule type" value="Genomic_DNA"/>
</dbReference>